<evidence type="ECO:0000256" key="14">
    <source>
        <dbReference type="ARBA" id="ARBA00049494"/>
    </source>
</evidence>
<evidence type="ECO:0000256" key="12">
    <source>
        <dbReference type="ARBA" id="ARBA00023268"/>
    </source>
</evidence>
<dbReference type="NCBIfam" id="NF004159">
    <property type="entry name" value="PRK05627.1-2"/>
    <property type="match status" value="1"/>
</dbReference>
<keyword evidence="9 15" id="KW-0418">Kinase</keyword>
<evidence type="ECO:0000313" key="18">
    <source>
        <dbReference type="Proteomes" id="UP001597295"/>
    </source>
</evidence>
<keyword evidence="11 15" id="KW-0067">ATP-binding</keyword>
<evidence type="ECO:0000256" key="10">
    <source>
        <dbReference type="ARBA" id="ARBA00022827"/>
    </source>
</evidence>
<evidence type="ECO:0000256" key="1">
    <source>
        <dbReference type="ARBA" id="ARBA00002121"/>
    </source>
</evidence>
<keyword evidence="12" id="KW-0511">Multifunctional enzyme</keyword>
<keyword evidence="4 15" id="KW-0285">Flavoprotein</keyword>
<keyword evidence="8 15" id="KW-0547">Nucleotide-binding</keyword>
<evidence type="ECO:0000256" key="15">
    <source>
        <dbReference type="PIRNR" id="PIRNR004491"/>
    </source>
</evidence>
<protein>
    <recommendedName>
        <fullName evidence="15">Riboflavin biosynthesis protein</fullName>
    </recommendedName>
    <domain>
        <recommendedName>
            <fullName evidence="15">Riboflavin kinase</fullName>
            <ecNumber evidence="15">2.7.1.26</ecNumber>
        </recommendedName>
        <alternativeName>
            <fullName evidence="15">Flavokinase</fullName>
        </alternativeName>
    </domain>
    <domain>
        <recommendedName>
            <fullName evidence="15">FMN adenylyltransferase</fullName>
            <ecNumber evidence="15">2.7.7.2</ecNumber>
        </recommendedName>
        <alternativeName>
            <fullName evidence="15">FAD pyrophosphorylase</fullName>
        </alternativeName>
        <alternativeName>
            <fullName evidence="15">FAD synthase</fullName>
        </alternativeName>
    </domain>
</protein>
<dbReference type="SMART" id="SM00904">
    <property type="entry name" value="Flavokinase"/>
    <property type="match status" value="1"/>
</dbReference>
<keyword evidence="10 15" id="KW-0274">FAD</keyword>
<dbReference type="NCBIfam" id="NF004160">
    <property type="entry name" value="PRK05627.1-3"/>
    <property type="match status" value="1"/>
</dbReference>
<organism evidence="17 18">
    <name type="scientific">Lacibacterium aquatile</name>
    <dbReference type="NCBI Taxonomy" id="1168082"/>
    <lineage>
        <taxon>Bacteria</taxon>
        <taxon>Pseudomonadati</taxon>
        <taxon>Pseudomonadota</taxon>
        <taxon>Alphaproteobacteria</taxon>
        <taxon>Rhodospirillales</taxon>
        <taxon>Rhodospirillaceae</taxon>
    </lineage>
</organism>
<dbReference type="Proteomes" id="UP001597295">
    <property type="component" value="Unassembled WGS sequence"/>
</dbReference>
<dbReference type="CDD" id="cd02064">
    <property type="entry name" value="FAD_synthetase_N"/>
    <property type="match status" value="1"/>
</dbReference>
<dbReference type="EMBL" id="JBHUIP010000002">
    <property type="protein sequence ID" value="MFD2261616.1"/>
    <property type="molecule type" value="Genomic_DNA"/>
</dbReference>
<evidence type="ECO:0000259" key="16">
    <source>
        <dbReference type="SMART" id="SM00904"/>
    </source>
</evidence>
<dbReference type="EC" id="2.7.7.2" evidence="15"/>
<dbReference type="InterPro" id="IPR023465">
    <property type="entry name" value="Riboflavin_kinase_dom_sf"/>
</dbReference>
<reference evidence="18" key="1">
    <citation type="journal article" date="2019" name="Int. J. Syst. Evol. Microbiol.">
        <title>The Global Catalogue of Microorganisms (GCM) 10K type strain sequencing project: providing services to taxonomists for standard genome sequencing and annotation.</title>
        <authorList>
            <consortium name="The Broad Institute Genomics Platform"/>
            <consortium name="The Broad Institute Genome Sequencing Center for Infectious Disease"/>
            <person name="Wu L."/>
            <person name="Ma J."/>
        </authorList>
    </citation>
    <scope>NUCLEOTIDE SEQUENCE [LARGE SCALE GENOMIC DNA]</scope>
    <source>
        <strain evidence="18">CGMCC 1.19062</strain>
    </source>
</reference>
<dbReference type="RefSeq" id="WP_379874531.1">
    <property type="nucleotide sequence ID" value="NZ_JBHUIP010000002.1"/>
</dbReference>
<evidence type="ECO:0000256" key="8">
    <source>
        <dbReference type="ARBA" id="ARBA00022741"/>
    </source>
</evidence>
<comment type="pathway">
    <text evidence="2 15">Cofactor biosynthesis; FAD biosynthesis; FAD from FMN: step 1/1.</text>
</comment>
<evidence type="ECO:0000256" key="5">
    <source>
        <dbReference type="ARBA" id="ARBA00022643"/>
    </source>
</evidence>
<evidence type="ECO:0000256" key="6">
    <source>
        <dbReference type="ARBA" id="ARBA00022679"/>
    </source>
</evidence>
<evidence type="ECO:0000256" key="13">
    <source>
        <dbReference type="ARBA" id="ARBA00047880"/>
    </source>
</evidence>
<dbReference type="GO" id="GO:0003919">
    <property type="term" value="F:FMN adenylyltransferase activity"/>
    <property type="evidence" value="ECO:0007669"/>
    <property type="project" value="UniProtKB-EC"/>
</dbReference>
<evidence type="ECO:0000256" key="9">
    <source>
        <dbReference type="ARBA" id="ARBA00022777"/>
    </source>
</evidence>
<comment type="similarity">
    <text evidence="15">Belongs to the ribF family.</text>
</comment>
<name>A0ABW5DNZ8_9PROT</name>
<sequence length="297" mass="32340">MFVSRDPFRLPTTLRGATLVLGNFDGIHPGHQAVISAAKAVGAKTIVVTFEPHPRRLFRPDTPPFRLTPPGPKLRALQAQGIDGVIALRFNRRLAAMSAEDFVNEILVRALGAGHVVVGEDFCFGQSRQGNLASLRADGRFRVTGVPAIATHGTIFSSTEIRTLLSDGRPDEAARLLGHPFTIEGHVRHGDKRGRTIGFPTANIGLGSYIRPKFGVYAVRVPGVGQGVANLGRRPTFGGFDDRLEVHLFDFSGDLYGRRLQVQLVSFLRQEQKFDGLDALKAQIALDAAEARHLLAR</sequence>
<evidence type="ECO:0000256" key="11">
    <source>
        <dbReference type="ARBA" id="ARBA00022840"/>
    </source>
</evidence>
<keyword evidence="5 15" id="KW-0288">FMN</keyword>
<dbReference type="SUPFAM" id="SSF82114">
    <property type="entry name" value="Riboflavin kinase-like"/>
    <property type="match status" value="1"/>
</dbReference>
<keyword evidence="7 15" id="KW-0548">Nucleotidyltransferase</keyword>
<gene>
    <name evidence="17" type="ORF">ACFSM5_01875</name>
</gene>
<comment type="catalytic activity">
    <reaction evidence="13 15">
        <text>riboflavin + ATP = FMN + ADP + H(+)</text>
        <dbReference type="Rhea" id="RHEA:14357"/>
        <dbReference type="ChEBI" id="CHEBI:15378"/>
        <dbReference type="ChEBI" id="CHEBI:30616"/>
        <dbReference type="ChEBI" id="CHEBI:57986"/>
        <dbReference type="ChEBI" id="CHEBI:58210"/>
        <dbReference type="ChEBI" id="CHEBI:456216"/>
        <dbReference type="EC" id="2.7.1.26"/>
    </reaction>
</comment>
<dbReference type="InterPro" id="IPR014729">
    <property type="entry name" value="Rossmann-like_a/b/a_fold"/>
</dbReference>
<evidence type="ECO:0000256" key="7">
    <source>
        <dbReference type="ARBA" id="ARBA00022695"/>
    </source>
</evidence>
<dbReference type="InterPro" id="IPR023468">
    <property type="entry name" value="Riboflavin_kinase"/>
</dbReference>
<dbReference type="SUPFAM" id="SSF52374">
    <property type="entry name" value="Nucleotidylyl transferase"/>
    <property type="match status" value="1"/>
</dbReference>
<evidence type="ECO:0000256" key="4">
    <source>
        <dbReference type="ARBA" id="ARBA00022630"/>
    </source>
</evidence>
<comment type="caution">
    <text evidence="17">The sequence shown here is derived from an EMBL/GenBank/DDBJ whole genome shotgun (WGS) entry which is preliminary data.</text>
</comment>
<comment type="catalytic activity">
    <reaction evidence="14 15">
        <text>FMN + ATP + H(+) = FAD + diphosphate</text>
        <dbReference type="Rhea" id="RHEA:17237"/>
        <dbReference type="ChEBI" id="CHEBI:15378"/>
        <dbReference type="ChEBI" id="CHEBI:30616"/>
        <dbReference type="ChEBI" id="CHEBI:33019"/>
        <dbReference type="ChEBI" id="CHEBI:57692"/>
        <dbReference type="ChEBI" id="CHEBI:58210"/>
        <dbReference type="EC" id="2.7.7.2"/>
    </reaction>
</comment>
<dbReference type="PANTHER" id="PTHR22749">
    <property type="entry name" value="RIBOFLAVIN KINASE/FMN ADENYLYLTRANSFERASE"/>
    <property type="match status" value="1"/>
</dbReference>
<dbReference type="Pfam" id="PF01687">
    <property type="entry name" value="Flavokinase"/>
    <property type="match status" value="1"/>
</dbReference>
<dbReference type="InterPro" id="IPR015864">
    <property type="entry name" value="FAD_synthase"/>
</dbReference>
<dbReference type="PANTHER" id="PTHR22749:SF6">
    <property type="entry name" value="RIBOFLAVIN KINASE"/>
    <property type="match status" value="1"/>
</dbReference>
<dbReference type="Gene3D" id="3.40.50.620">
    <property type="entry name" value="HUPs"/>
    <property type="match status" value="1"/>
</dbReference>
<evidence type="ECO:0000313" key="17">
    <source>
        <dbReference type="EMBL" id="MFD2261616.1"/>
    </source>
</evidence>
<dbReference type="GO" id="GO:0008531">
    <property type="term" value="F:riboflavin kinase activity"/>
    <property type="evidence" value="ECO:0007669"/>
    <property type="project" value="UniProtKB-EC"/>
</dbReference>
<keyword evidence="18" id="KW-1185">Reference proteome</keyword>
<dbReference type="InterPro" id="IPR002606">
    <property type="entry name" value="Riboflavin_kinase_bac"/>
</dbReference>
<comment type="function">
    <text evidence="1">Catalyzes the phosphorylation of riboflavin to FMN followed by the adenylation of FMN to FAD.</text>
</comment>
<dbReference type="InterPro" id="IPR015865">
    <property type="entry name" value="Riboflavin_kinase_bac/euk"/>
</dbReference>
<evidence type="ECO:0000256" key="3">
    <source>
        <dbReference type="ARBA" id="ARBA00005201"/>
    </source>
</evidence>
<feature type="domain" description="Riboflavin kinase" evidence="16">
    <location>
        <begin position="176"/>
        <end position="296"/>
    </location>
</feature>
<accession>A0ABW5DNZ8</accession>
<dbReference type="Gene3D" id="2.40.30.30">
    <property type="entry name" value="Riboflavin kinase-like"/>
    <property type="match status" value="1"/>
</dbReference>
<dbReference type="PIRSF" id="PIRSF004491">
    <property type="entry name" value="FAD_Synth"/>
    <property type="match status" value="1"/>
</dbReference>
<evidence type="ECO:0000256" key="2">
    <source>
        <dbReference type="ARBA" id="ARBA00004726"/>
    </source>
</evidence>
<dbReference type="Pfam" id="PF06574">
    <property type="entry name" value="FAD_syn"/>
    <property type="match status" value="1"/>
</dbReference>
<keyword evidence="6 15" id="KW-0808">Transferase</keyword>
<dbReference type="NCBIfam" id="TIGR00083">
    <property type="entry name" value="ribF"/>
    <property type="match status" value="1"/>
</dbReference>
<dbReference type="EC" id="2.7.1.26" evidence="15"/>
<proteinExistence type="inferred from homology"/>
<comment type="pathway">
    <text evidence="3 15">Cofactor biosynthesis; FMN biosynthesis; FMN from riboflavin (ATP route): step 1/1.</text>
</comment>